<accession>A0A392UEX4</accession>
<dbReference type="AlphaFoldDB" id="A0A392UEX4"/>
<protein>
    <submittedName>
        <fullName evidence="1">Uncharacterized protein</fullName>
    </submittedName>
</protein>
<dbReference type="EMBL" id="LXQA010792352">
    <property type="protein sequence ID" value="MCI71234.1"/>
    <property type="molecule type" value="Genomic_DNA"/>
</dbReference>
<proteinExistence type="predicted"/>
<sequence length="39" mass="4116">MALSRPATSSIAPSPNGMLKCFESMNFTALRDSTIQPGS</sequence>
<keyword evidence="2" id="KW-1185">Reference proteome</keyword>
<name>A0A392UEX4_9FABA</name>
<evidence type="ECO:0000313" key="2">
    <source>
        <dbReference type="Proteomes" id="UP000265520"/>
    </source>
</evidence>
<dbReference type="Proteomes" id="UP000265520">
    <property type="component" value="Unassembled WGS sequence"/>
</dbReference>
<feature type="non-terminal residue" evidence="1">
    <location>
        <position position="39"/>
    </location>
</feature>
<comment type="caution">
    <text evidence="1">The sequence shown here is derived from an EMBL/GenBank/DDBJ whole genome shotgun (WGS) entry which is preliminary data.</text>
</comment>
<reference evidence="1 2" key="1">
    <citation type="journal article" date="2018" name="Front. Plant Sci.">
        <title>Red Clover (Trifolium pratense) and Zigzag Clover (T. medium) - A Picture of Genomic Similarities and Differences.</title>
        <authorList>
            <person name="Dluhosova J."/>
            <person name="Istvanek J."/>
            <person name="Nedelnik J."/>
            <person name="Repkova J."/>
        </authorList>
    </citation>
    <scope>NUCLEOTIDE SEQUENCE [LARGE SCALE GENOMIC DNA]</scope>
    <source>
        <strain evidence="2">cv. 10/8</strain>
        <tissue evidence="1">Leaf</tissue>
    </source>
</reference>
<organism evidence="1 2">
    <name type="scientific">Trifolium medium</name>
    <dbReference type="NCBI Taxonomy" id="97028"/>
    <lineage>
        <taxon>Eukaryota</taxon>
        <taxon>Viridiplantae</taxon>
        <taxon>Streptophyta</taxon>
        <taxon>Embryophyta</taxon>
        <taxon>Tracheophyta</taxon>
        <taxon>Spermatophyta</taxon>
        <taxon>Magnoliopsida</taxon>
        <taxon>eudicotyledons</taxon>
        <taxon>Gunneridae</taxon>
        <taxon>Pentapetalae</taxon>
        <taxon>rosids</taxon>
        <taxon>fabids</taxon>
        <taxon>Fabales</taxon>
        <taxon>Fabaceae</taxon>
        <taxon>Papilionoideae</taxon>
        <taxon>50 kb inversion clade</taxon>
        <taxon>NPAAA clade</taxon>
        <taxon>Hologalegina</taxon>
        <taxon>IRL clade</taxon>
        <taxon>Trifolieae</taxon>
        <taxon>Trifolium</taxon>
    </lineage>
</organism>
<evidence type="ECO:0000313" key="1">
    <source>
        <dbReference type="EMBL" id="MCI71234.1"/>
    </source>
</evidence>